<gene>
    <name evidence="1" type="ORF">DHf2319_01475</name>
</gene>
<name>A0ABY4ANK3_9BURK</name>
<reference evidence="1 2" key="1">
    <citation type="submission" date="2020-11" db="EMBL/GenBank/DDBJ databases">
        <title>Algicoccus daihaiensis sp.nov., isolated from Daihai Lake in Inner Mongolia.</title>
        <authorList>
            <person name="Kai J."/>
        </authorList>
    </citation>
    <scope>NUCLEOTIDE SEQUENCE [LARGE SCALE GENOMIC DNA]</scope>
    <source>
        <strain evidence="2">f23</strain>
    </source>
</reference>
<proteinExistence type="predicted"/>
<keyword evidence="2" id="KW-1185">Reference proteome</keyword>
<dbReference type="Proteomes" id="UP000831607">
    <property type="component" value="Chromosome"/>
</dbReference>
<evidence type="ECO:0000313" key="1">
    <source>
        <dbReference type="EMBL" id="UOD50635.1"/>
    </source>
</evidence>
<accession>A0ABY4ANK3</accession>
<protein>
    <submittedName>
        <fullName evidence="1">ATPase with chaperone activity</fullName>
    </submittedName>
</protein>
<evidence type="ECO:0000313" key="2">
    <source>
        <dbReference type="Proteomes" id="UP000831607"/>
    </source>
</evidence>
<sequence length="97" mass="11268">MSFERQIQIPASFLALYTPSGHARPTPPRQWLEDRHDLCEDLSQLLAEKVKDKVWQLGITESDALLRIERGLPSLNLEMNDAERQWVMIRVQEILGQ</sequence>
<dbReference type="EMBL" id="CP063982">
    <property type="protein sequence ID" value="UOD50635.1"/>
    <property type="molecule type" value="Genomic_DNA"/>
</dbReference>
<dbReference type="RefSeq" id="WP_243479043.1">
    <property type="nucleotide sequence ID" value="NZ_CP063982.1"/>
</dbReference>
<organism evidence="1 2">
    <name type="scientific">Orrella daihaiensis</name>
    <dbReference type="NCBI Taxonomy" id="2782176"/>
    <lineage>
        <taxon>Bacteria</taxon>
        <taxon>Pseudomonadati</taxon>
        <taxon>Pseudomonadota</taxon>
        <taxon>Betaproteobacteria</taxon>
        <taxon>Burkholderiales</taxon>
        <taxon>Alcaligenaceae</taxon>
        <taxon>Orrella</taxon>
    </lineage>
</organism>